<keyword evidence="4" id="KW-0408">Iron</keyword>
<sequence>MLTMGIFNKSQKLGEIVAMFPKASEVFMHNQMDFCCGGDKALEEAAKEKGLALREIIEQLEALYKEYRSKINRDTDWRTEKYSDIIDFIVNTHHTFLKKELPDTEKLVAKILKVHFIDSGEVLTKVHKLFAQLKSELEMHLVKEEEILFPMIREYEQNPSKNLLDKIAKEIESTENEHDTAGDIIKELRKATDQYTVPPTGCYTFELTYKKLQDIESDLFQHIHLENNIMHERLKKENSI</sequence>
<evidence type="ECO:0000256" key="1">
    <source>
        <dbReference type="ARBA" id="ARBA00004496"/>
    </source>
</evidence>
<dbReference type="PANTHER" id="PTHR36438">
    <property type="entry name" value="IRON-SULFUR CLUSTER REPAIR PROTEIN YTFE"/>
    <property type="match status" value="1"/>
</dbReference>
<dbReference type="InterPro" id="IPR019903">
    <property type="entry name" value="RIC_family"/>
</dbReference>
<keyword evidence="7" id="KW-1185">Reference proteome</keyword>
<protein>
    <submittedName>
        <fullName evidence="6">Regulator of cell morphogenesis and NO signaling</fullName>
    </submittedName>
</protein>
<dbReference type="Gene3D" id="1.20.120.520">
    <property type="entry name" value="nmb1532 protein domain like"/>
    <property type="match status" value="1"/>
</dbReference>
<dbReference type="InterPro" id="IPR038062">
    <property type="entry name" value="ScdA-like_N_sf"/>
</dbReference>
<dbReference type="Proteomes" id="UP000198625">
    <property type="component" value="Unassembled WGS sequence"/>
</dbReference>
<dbReference type="Pfam" id="PF04405">
    <property type="entry name" value="ScdA_N"/>
    <property type="match status" value="1"/>
</dbReference>
<evidence type="ECO:0000256" key="3">
    <source>
        <dbReference type="ARBA" id="ARBA00022723"/>
    </source>
</evidence>
<name>A0A1H3SG51_9FIRM</name>
<gene>
    <name evidence="6" type="ORF">SAMN05660462_02888</name>
</gene>
<accession>A0A1H3SG51</accession>
<dbReference type="RefSeq" id="WP_244270559.1">
    <property type="nucleotide sequence ID" value="NZ_FNQE01000044.1"/>
</dbReference>
<dbReference type="STRING" id="415015.SAMN05660462_02888"/>
<evidence type="ECO:0000256" key="4">
    <source>
        <dbReference type="ARBA" id="ARBA00023004"/>
    </source>
</evidence>
<dbReference type="Pfam" id="PF01814">
    <property type="entry name" value="Hemerythrin"/>
    <property type="match status" value="1"/>
</dbReference>
<evidence type="ECO:0000313" key="7">
    <source>
        <dbReference type="Proteomes" id="UP000198625"/>
    </source>
</evidence>
<keyword evidence="2" id="KW-0963">Cytoplasm</keyword>
<dbReference type="GO" id="GO:0046872">
    <property type="term" value="F:metal ion binding"/>
    <property type="evidence" value="ECO:0007669"/>
    <property type="project" value="UniProtKB-KW"/>
</dbReference>
<dbReference type="InterPro" id="IPR012312">
    <property type="entry name" value="Hemerythrin-like"/>
</dbReference>
<evidence type="ECO:0000313" key="6">
    <source>
        <dbReference type="EMBL" id="SDZ36952.1"/>
    </source>
</evidence>
<dbReference type="SUPFAM" id="SSF140683">
    <property type="entry name" value="SP0561-like"/>
    <property type="match status" value="1"/>
</dbReference>
<organism evidence="6 7">
    <name type="scientific">Proteiniborus ethanoligenes</name>
    <dbReference type="NCBI Taxonomy" id="415015"/>
    <lineage>
        <taxon>Bacteria</taxon>
        <taxon>Bacillati</taxon>
        <taxon>Bacillota</taxon>
        <taxon>Clostridia</taxon>
        <taxon>Eubacteriales</taxon>
        <taxon>Proteiniborus</taxon>
    </lineage>
</organism>
<dbReference type="GO" id="GO:0005737">
    <property type="term" value="C:cytoplasm"/>
    <property type="evidence" value="ECO:0007669"/>
    <property type="project" value="UniProtKB-SubCell"/>
</dbReference>
<dbReference type="EMBL" id="FNQE01000044">
    <property type="protein sequence ID" value="SDZ36952.1"/>
    <property type="molecule type" value="Genomic_DNA"/>
</dbReference>
<dbReference type="PANTHER" id="PTHR36438:SF1">
    <property type="entry name" value="IRON-SULFUR CLUSTER REPAIR PROTEIN YTFE"/>
    <property type="match status" value="1"/>
</dbReference>
<reference evidence="6 7" key="1">
    <citation type="submission" date="2016-10" db="EMBL/GenBank/DDBJ databases">
        <authorList>
            <person name="de Groot N.N."/>
        </authorList>
    </citation>
    <scope>NUCLEOTIDE SEQUENCE [LARGE SCALE GENOMIC DNA]</scope>
    <source>
        <strain evidence="6 7">DSM 21650</strain>
    </source>
</reference>
<feature type="domain" description="Hemerythrin-like" evidence="5">
    <location>
        <begin position="90"/>
        <end position="233"/>
    </location>
</feature>
<dbReference type="Gene3D" id="1.10.3910.10">
    <property type="entry name" value="SP0561-like"/>
    <property type="match status" value="1"/>
</dbReference>
<evidence type="ECO:0000256" key="2">
    <source>
        <dbReference type="ARBA" id="ARBA00022490"/>
    </source>
</evidence>
<dbReference type="AlphaFoldDB" id="A0A1H3SG51"/>
<evidence type="ECO:0000259" key="5">
    <source>
        <dbReference type="Pfam" id="PF01814"/>
    </source>
</evidence>
<proteinExistence type="predicted"/>
<keyword evidence="3" id="KW-0479">Metal-binding</keyword>
<dbReference type="NCBIfam" id="TIGR03652">
    <property type="entry name" value="FeS_repair_RIC"/>
    <property type="match status" value="1"/>
</dbReference>
<comment type="subcellular location">
    <subcellularLocation>
        <location evidence="1">Cytoplasm</location>
    </subcellularLocation>
</comment>